<organism evidence="2">
    <name type="scientific">Paraprevotella clara</name>
    <dbReference type="NCBI Taxonomy" id="454154"/>
    <lineage>
        <taxon>Bacteria</taxon>
        <taxon>Pseudomonadati</taxon>
        <taxon>Bacteroidota</taxon>
        <taxon>Bacteroidia</taxon>
        <taxon>Bacteroidales</taxon>
        <taxon>Prevotellaceae</taxon>
        <taxon>Paraprevotella</taxon>
    </lineage>
</organism>
<feature type="transmembrane region" description="Helical" evidence="1">
    <location>
        <begin position="185"/>
        <end position="205"/>
    </location>
</feature>
<feature type="transmembrane region" description="Helical" evidence="1">
    <location>
        <begin position="250"/>
        <end position="269"/>
    </location>
</feature>
<name>A0A6N2Z844_9BACT</name>
<evidence type="ECO:0000313" key="2">
    <source>
        <dbReference type="EMBL" id="VYT75539.1"/>
    </source>
</evidence>
<sequence length="316" mass="36951">MNKNTLNAQRLLQYFCKDWSENAAQLYYYFIIPYGIMTLLFIWMDFTKTHSVVVALEQVRQGMETDNNSYQLIMENALSGKDDCWFSIVFTAVLCFDFFMAFAGSTFFKTSKYRKDYIADLTFPVSNAEKFMVRWFRISIISFPIFCLATVLADFTRIGFIHFLYPEVSLSFPVPWLSDECDVHIPTAILQAYALQALFILGGTYWQKKPFQKTLSLVLLTSLMYYFTFFCTVFYFIGPDFVYHNTAQQWVYGWTFGIPIFLILFGYLLTYLRMRRATLLPSWKDKTTLVVFAALLIGLGLCVWMPNFIVDHFAYG</sequence>
<accession>A0A6N2Z844</accession>
<evidence type="ECO:0000256" key="1">
    <source>
        <dbReference type="SAM" id="Phobius"/>
    </source>
</evidence>
<proteinExistence type="predicted"/>
<feature type="transmembrane region" description="Helical" evidence="1">
    <location>
        <begin position="26"/>
        <end position="44"/>
    </location>
</feature>
<evidence type="ECO:0008006" key="3">
    <source>
        <dbReference type="Google" id="ProtNLM"/>
    </source>
</evidence>
<feature type="transmembrane region" description="Helical" evidence="1">
    <location>
        <begin position="140"/>
        <end position="165"/>
    </location>
</feature>
<feature type="transmembrane region" description="Helical" evidence="1">
    <location>
        <begin position="217"/>
        <end position="238"/>
    </location>
</feature>
<feature type="transmembrane region" description="Helical" evidence="1">
    <location>
        <begin position="85"/>
        <end position="108"/>
    </location>
</feature>
<keyword evidence="1" id="KW-1133">Transmembrane helix</keyword>
<feature type="transmembrane region" description="Helical" evidence="1">
    <location>
        <begin position="289"/>
        <end position="310"/>
    </location>
</feature>
<dbReference type="EMBL" id="CACRUT010000006">
    <property type="protein sequence ID" value="VYT75539.1"/>
    <property type="molecule type" value="Genomic_DNA"/>
</dbReference>
<protein>
    <recommendedName>
        <fullName evidence="3">ABC-2 family transporter protein</fullName>
    </recommendedName>
</protein>
<keyword evidence="1" id="KW-0812">Transmembrane</keyword>
<dbReference type="RefSeq" id="WP_412441791.1">
    <property type="nucleotide sequence ID" value="NZ_CACRUT010000006.1"/>
</dbReference>
<dbReference type="AlphaFoldDB" id="A0A6N2Z844"/>
<keyword evidence="1" id="KW-0472">Membrane</keyword>
<gene>
    <name evidence="2" type="ORF">PCLFYP37_01036</name>
</gene>
<reference evidence="2" key="1">
    <citation type="submission" date="2019-11" db="EMBL/GenBank/DDBJ databases">
        <authorList>
            <person name="Feng L."/>
        </authorList>
    </citation>
    <scope>NUCLEOTIDE SEQUENCE</scope>
    <source>
        <strain evidence="2">PclaraLFYP37</strain>
    </source>
</reference>